<gene>
    <name evidence="1" type="ORF">XELAEV_180426543mg</name>
</gene>
<feature type="non-terminal residue" evidence="1">
    <location>
        <position position="27"/>
    </location>
</feature>
<sequence>GSVRSERDFESLVMMKMRQAAERQRLI</sequence>
<proteinExistence type="predicted"/>
<reference evidence="2" key="1">
    <citation type="journal article" date="2016" name="Nature">
        <title>Genome evolution in the allotetraploid frog Xenopus laevis.</title>
        <authorList>
            <person name="Session A.M."/>
            <person name="Uno Y."/>
            <person name="Kwon T."/>
            <person name="Chapman J.A."/>
            <person name="Toyoda A."/>
            <person name="Takahashi S."/>
            <person name="Fukui A."/>
            <person name="Hikosaka A."/>
            <person name="Suzuki A."/>
            <person name="Kondo M."/>
            <person name="van Heeringen S.J."/>
            <person name="Quigley I."/>
            <person name="Heinz S."/>
            <person name="Ogino H."/>
            <person name="Ochi H."/>
            <person name="Hellsten U."/>
            <person name="Lyons J.B."/>
            <person name="Simakov O."/>
            <person name="Putnam N."/>
            <person name="Stites J."/>
            <person name="Kuroki Y."/>
            <person name="Tanaka T."/>
            <person name="Michiue T."/>
            <person name="Watanabe M."/>
            <person name="Bogdanovic O."/>
            <person name="Lister R."/>
            <person name="Georgiou G."/>
            <person name="Paranjpe S.S."/>
            <person name="van Kruijsbergen I."/>
            <person name="Shu S."/>
            <person name="Carlson J."/>
            <person name="Kinoshita T."/>
            <person name="Ohta Y."/>
            <person name="Mawaribuchi S."/>
            <person name="Jenkins J."/>
            <person name="Grimwood J."/>
            <person name="Schmutz J."/>
            <person name="Mitros T."/>
            <person name="Mozaffari S.V."/>
            <person name="Suzuki Y."/>
            <person name="Haramoto Y."/>
            <person name="Yamamoto T.S."/>
            <person name="Takagi C."/>
            <person name="Heald R."/>
            <person name="Miller K."/>
            <person name="Haudenschild C."/>
            <person name="Kitzman J."/>
            <person name="Nakayama T."/>
            <person name="Izutsu Y."/>
            <person name="Robert J."/>
            <person name="Fortriede J."/>
            <person name="Burns K."/>
            <person name="Lotay V."/>
            <person name="Karimi K."/>
            <person name="Yasuoka Y."/>
            <person name="Dichmann D.S."/>
            <person name="Flajnik M.F."/>
            <person name="Houston D.W."/>
            <person name="Shendure J."/>
            <person name="DuPasquier L."/>
            <person name="Vize P.D."/>
            <person name="Zorn A.M."/>
            <person name="Ito M."/>
            <person name="Marcotte E.M."/>
            <person name="Wallingford J.B."/>
            <person name="Ito Y."/>
            <person name="Asashima M."/>
            <person name="Ueno N."/>
            <person name="Matsuda Y."/>
            <person name="Veenstra G.J."/>
            <person name="Fujiyama A."/>
            <person name="Harland R.M."/>
            <person name="Taira M."/>
            <person name="Rokhsar D.S."/>
        </authorList>
    </citation>
    <scope>NUCLEOTIDE SEQUENCE [LARGE SCALE GENOMIC DNA]</scope>
    <source>
        <strain evidence="2">J</strain>
    </source>
</reference>
<evidence type="ECO:0000313" key="2">
    <source>
        <dbReference type="Proteomes" id="UP000694892"/>
    </source>
</evidence>
<accession>A0A974C4A9</accession>
<protein>
    <submittedName>
        <fullName evidence="1">Uncharacterized protein</fullName>
    </submittedName>
</protein>
<organism evidence="1 2">
    <name type="scientific">Xenopus laevis</name>
    <name type="common">African clawed frog</name>
    <dbReference type="NCBI Taxonomy" id="8355"/>
    <lineage>
        <taxon>Eukaryota</taxon>
        <taxon>Metazoa</taxon>
        <taxon>Chordata</taxon>
        <taxon>Craniata</taxon>
        <taxon>Vertebrata</taxon>
        <taxon>Euteleostomi</taxon>
        <taxon>Amphibia</taxon>
        <taxon>Batrachia</taxon>
        <taxon>Anura</taxon>
        <taxon>Pipoidea</taxon>
        <taxon>Pipidae</taxon>
        <taxon>Xenopodinae</taxon>
        <taxon>Xenopus</taxon>
        <taxon>Xenopus</taxon>
    </lineage>
</organism>
<name>A0A974C4A9_XENLA</name>
<dbReference type="AlphaFoldDB" id="A0A974C4A9"/>
<evidence type="ECO:0000313" key="1">
    <source>
        <dbReference type="EMBL" id="OCT66397.1"/>
    </source>
</evidence>
<dbReference type="EMBL" id="CM004481">
    <property type="protein sequence ID" value="OCT66397.1"/>
    <property type="molecule type" value="Genomic_DNA"/>
</dbReference>
<feature type="non-terminal residue" evidence="1">
    <location>
        <position position="1"/>
    </location>
</feature>
<dbReference type="Proteomes" id="UP000694892">
    <property type="component" value="Chromosome 8S"/>
</dbReference>